<protein>
    <recommendedName>
        <fullName evidence="1">DUF4062 domain-containing protein</fullName>
    </recommendedName>
</protein>
<evidence type="ECO:0000259" key="1">
    <source>
        <dbReference type="Pfam" id="PF13271"/>
    </source>
</evidence>
<comment type="caution">
    <text evidence="2">The sequence shown here is derived from an EMBL/GenBank/DDBJ whole genome shotgun (WGS) entry which is preliminary data.</text>
</comment>
<dbReference type="InterPro" id="IPR025139">
    <property type="entry name" value="DUF4062"/>
</dbReference>
<sequence>MNLTSRKVVNVFLASPGDLIVERGIARNVVNRLNRALGKQIGLHVELRGWEDTLPGVGRPQGIINQEVETCDLFIGLLWKRWGHPTGEFSSGFEEELNIAEERYRDTKAPEICLFFKDVDEGFLEDPGKQLRSVLDFRKKQIADKKYLFKTFKDPEDWKDSFEDILMAYMFRMSEIRSISPEPSPD</sequence>
<feature type="non-terminal residue" evidence="2">
    <location>
        <position position="186"/>
    </location>
</feature>
<reference evidence="2" key="1">
    <citation type="journal article" date="2014" name="Front. Microbiol.">
        <title>High frequency of phylogenetically diverse reductive dehalogenase-homologous genes in deep subseafloor sedimentary metagenomes.</title>
        <authorList>
            <person name="Kawai M."/>
            <person name="Futagami T."/>
            <person name="Toyoda A."/>
            <person name="Takaki Y."/>
            <person name="Nishi S."/>
            <person name="Hori S."/>
            <person name="Arai W."/>
            <person name="Tsubouchi T."/>
            <person name="Morono Y."/>
            <person name="Uchiyama I."/>
            <person name="Ito T."/>
            <person name="Fujiyama A."/>
            <person name="Inagaki F."/>
            <person name="Takami H."/>
        </authorList>
    </citation>
    <scope>NUCLEOTIDE SEQUENCE</scope>
    <source>
        <strain evidence="2">Expedition CK06-06</strain>
    </source>
</reference>
<proteinExistence type="predicted"/>
<feature type="domain" description="DUF4062" evidence="1">
    <location>
        <begin position="11"/>
        <end position="100"/>
    </location>
</feature>
<accession>X1F6R1</accession>
<organism evidence="2">
    <name type="scientific">marine sediment metagenome</name>
    <dbReference type="NCBI Taxonomy" id="412755"/>
    <lineage>
        <taxon>unclassified sequences</taxon>
        <taxon>metagenomes</taxon>
        <taxon>ecological metagenomes</taxon>
    </lineage>
</organism>
<evidence type="ECO:0000313" key="2">
    <source>
        <dbReference type="EMBL" id="GAH25064.1"/>
    </source>
</evidence>
<dbReference type="EMBL" id="BARU01000798">
    <property type="protein sequence ID" value="GAH25064.1"/>
    <property type="molecule type" value="Genomic_DNA"/>
</dbReference>
<gene>
    <name evidence="2" type="ORF">S03H2_02402</name>
</gene>
<dbReference type="Pfam" id="PF13271">
    <property type="entry name" value="DUF4062"/>
    <property type="match status" value="1"/>
</dbReference>
<name>X1F6R1_9ZZZZ</name>
<dbReference type="AlphaFoldDB" id="X1F6R1"/>